<comment type="caution">
    <text evidence="2">The sequence shown here is derived from an EMBL/GenBank/DDBJ whole genome shotgun (WGS) entry which is preliminary data.</text>
</comment>
<gene>
    <name evidence="2" type="primary">PRP2_4</name>
    <name evidence="2" type="ORF">CK203_020294</name>
</gene>
<organism evidence="2 3">
    <name type="scientific">Vitis vinifera</name>
    <name type="common">Grape</name>
    <dbReference type="NCBI Taxonomy" id="29760"/>
    <lineage>
        <taxon>Eukaryota</taxon>
        <taxon>Viridiplantae</taxon>
        <taxon>Streptophyta</taxon>
        <taxon>Embryophyta</taxon>
        <taxon>Tracheophyta</taxon>
        <taxon>Spermatophyta</taxon>
        <taxon>Magnoliopsida</taxon>
        <taxon>eudicotyledons</taxon>
        <taxon>Gunneridae</taxon>
        <taxon>Pentapetalae</taxon>
        <taxon>rosids</taxon>
        <taxon>Vitales</taxon>
        <taxon>Vitaceae</taxon>
        <taxon>Viteae</taxon>
        <taxon>Vitis</taxon>
    </lineage>
</organism>
<keyword evidence="1" id="KW-0732">Signal</keyword>
<name>A0A438IIK8_VITVI</name>
<dbReference type="PANTHER" id="PTHR33935:SF22">
    <property type="entry name" value="OS10G0149400 PROTEIN"/>
    <property type="match status" value="1"/>
</dbReference>
<dbReference type="AlphaFoldDB" id="A0A438IIK8"/>
<protein>
    <submittedName>
        <fullName evidence="2">Proline-rich protein 2</fullName>
    </submittedName>
</protein>
<accession>A0A438IIK8</accession>
<dbReference type="OrthoDB" id="692967at2759"/>
<sequence>MGSLHICEGSHLGFWVFLLFSVSFCYGNADQVQVVGIVECADCSESHIKASQAFSGLGVTIDCKLANGEFKTRAFGVVSNEGKFKVSLPEEMVKDGYQLKEECFAQLHSASAAPCSDAQSGLKASKIVLKAKTIGKKNDFGPIENLKFSSLTCTSALWWSFYKHPPLPKLPLPFPKAYPPPWKKFGHVYKKPLPPSIPIYKKPLPSPVHKKLLPPKVLIHKKPLPPKVLKPNKPFPPPSPVYKKPFPPSVPVFKKPIPPPVPVYKRLPPPPTPVYQKRLPPPVPVFQKPCPPPVPIAKKLLPPHVPIYKKPLLPPTPIYNKPNPPPFYKWSIHKIIPPVYKLLPPIPPLYKKPCPPILKPPHYLPKLPPKHFPSPSLDPILLYHLYPSSLSCHTSFLSLYAFMVDGEKP</sequence>
<reference evidence="2 3" key="1">
    <citation type="journal article" date="2018" name="PLoS Genet.">
        <title>Population sequencing reveals clonal diversity and ancestral inbreeding in the grapevine cultivar Chardonnay.</title>
        <authorList>
            <person name="Roach M.J."/>
            <person name="Johnson D.L."/>
            <person name="Bohlmann J."/>
            <person name="van Vuuren H.J."/>
            <person name="Jones S.J."/>
            <person name="Pretorius I.S."/>
            <person name="Schmidt S.A."/>
            <person name="Borneman A.R."/>
        </authorList>
    </citation>
    <scope>NUCLEOTIDE SEQUENCE [LARGE SCALE GENOMIC DNA]</scope>
    <source>
        <strain evidence="3">cv. Chardonnay</strain>
        <tissue evidence="2">Leaf</tissue>
    </source>
</reference>
<dbReference type="EMBL" id="QGNW01000106">
    <property type="protein sequence ID" value="RVW96546.1"/>
    <property type="molecule type" value="Genomic_DNA"/>
</dbReference>
<evidence type="ECO:0000313" key="3">
    <source>
        <dbReference type="Proteomes" id="UP000288805"/>
    </source>
</evidence>
<dbReference type="PANTHER" id="PTHR33935">
    <property type="entry name" value="OS10G0148100 PROTEIN"/>
    <property type="match status" value="1"/>
</dbReference>
<feature type="chain" id="PRO_5019229278" evidence="1">
    <location>
        <begin position="30"/>
        <end position="409"/>
    </location>
</feature>
<dbReference type="Proteomes" id="UP000288805">
    <property type="component" value="Unassembled WGS sequence"/>
</dbReference>
<proteinExistence type="predicted"/>
<evidence type="ECO:0000256" key="1">
    <source>
        <dbReference type="SAM" id="SignalP"/>
    </source>
</evidence>
<evidence type="ECO:0000313" key="2">
    <source>
        <dbReference type="EMBL" id="RVW96546.1"/>
    </source>
</evidence>
<dbReference type="Pfam" id="PF01190">
    <property type="entry name" value="Pollen_Ole_e_1"/>
    <property type="match status" value="1"/>
</dbReference>
<feature type="signal peptide" evidence="1">
    <location>
        <begin position="1"/>
        <end position="29"/>
    </location>
</feature>